<dbReference type="Gene3D" id="2.130.10.30">
    <property type="entry name" value="Regulator of chromosome condensation 1/beta-lactamase-inhibitor protein II"/>
    <property type="match status" value="1"/>
</dbReference>
<dbReference type="InterPro" id="IPR000210">
    <property type="entry name" value="BTB/POZ_dom"/>
</dbReference>
<organism evidence="3 4">
    <name type="scientific">Lepeophtheirus salmonis</name>
    <name type="common">Salmon louse</name>
    <name type="synonym">Caligus salmonis</name>
    <dbReference type="NCBI Taxonomy" id="72036"/>
    <lineage>
        <taxon>Eukaryota</taxon>
        <taxon>Metazoa</taxon>
        <taxon>Ecdysozoa</taxon>
        <taxon>Arthropoda</taxon>
        <taxon>Crustacea</taxon>
        <taxon>Multicrustacea</taxon>
        <taxon>Hexanauplia</taxon>
        <taxon>Copepoda</taxon>
        <taxon>Siphonostomatoida</taxon>
        <taxon>Caligidae</taxon>
        <taxon>Lepeophtheirus</taxon>
    </lineage>
</organism>
<dbReference type="PANTHER" id="PTHR22872:SF2">
    <property type="entry name" value="INHIBITOR OF BRUTON TYROSINE KINASE"/>
    <property type="match status" value="1"/>
</dbReference>
<dbReference type="Gene3D" id="1.25.40.20">
    <property type="entry name" value="Ankyrin repeat-containing domain"/>
    <property type="match status" value="1"/>
</dbReference>
<evidence type="ECO:0000313" key="4">
    <source>
        <dbReference type="Proteomes" id="UP000675881"/>
    </source>
</evidence>
<dbReference type="InterPro" id="IPR000408">
    <property type="entry name" value="Reg_chr_condens"/>
</dbReference>
<sequence>MLESWDDEFFIEICRNGDEEDILSYVSNVKAPFVGYTDEFHRNLLHIAATYDRAQTCMSLIERISPEEVDFYKWTPLHRAIYYGNFKTALLFQDKIFYNKMDVEGYTPLDLLALDNLDTSPSVPTIFAWGTNTNYSLGLGAKESILYPEVHEFYRKNCIHPKKLVIDFALGREHSIFLIKNESKNSIYVTGSNLHKQLGLKGDSIYSPKPLLNTCDEIIIGVGSSNYYSCYWSSGVIYAWGLNLGQMGHILDEDNPYSECPRLVCTLTNEHKIRQVYTSDASIVILTQNDKLLIYRETNIKRLQLPCKSVKKVQIIEDYCIKTQRYIIPLKIYTLSNQGILYSWSAESGLFRCQPLIEDRNVLVYDFFVSQENIYIVSSDTHFLYKSFCDIYTTPLKKIKKELYRRFKVSRIPKANKVVNPDVYLISSDGTEFPVHRIILCQKSEYFSAMFRDGVWSESKKNAKVKLQVDSKSLKVIIEYIYSGTILNQFLEEAEDIANVLCFSNQYFIARLDLICEKLMKRSLNLRNAIKIFKFALEFSLQGLYESAMYFICCNMGYFYENEWLQSLDEDNIEALCIYYRTSYFSKERQISRNIKSFPGTISYEDTWNYYQQFIFDLPINASLDNNSSTGKSQKVRISSLNKKSSRKKKKQIALDSKLVKDDFKSHKISVDYEEQGVNNIGLAETENLDIQKQKESQIQNPSLVDDQLTSLAAYEVVDDFTSGSYHSPLDFSPNKSIPKSKITRVPKSSWKHLNSATKLGTEWSGWKTFEDNDELVFEILNYPEECSPLKQPPKLKNTPQSPPDEVKLENISFENILNDEKQKTADTERIKSKPFSIIQIEERAMNDLLVYYQAESKSDETISVHRCIDTNTQLLDEIWNITVVPFGEKVGQQFKKTHYDII</sequence>
<dbReference type="PROSITE" id="PS50097">
    <property type="entry name" value="BTB"/>
    <property type="match status" value="1"/>
</dbReference>
<feature type="region of interest" description="Disordered" evidence="2">
    <location>
        <begin position="627"/>
        <end position="650"/>
    </location>
</feature>
<dbReference type="PROSITE" id="PS50012">
    <property type="entry name" value="RCC1_3"/>
    <property type="match status" value="2"/>
</dbReference>
<proteinExistence type="predicted"/>
<dbReference type="InterPro" id="IPR036770">
    <property type="entry name" value="Ankyrin_rpt-contain_sf"/>
</dbReference>
<dbReference type="SUPFAM" id="SSF50985">
    <property type="entry name" value="RCC1/BLIP-II"/>
    <property type="match status" value="1"/>
</dbReference>
<dbReference type="PANTHER" id="PTHR22872">
    <property type="entry name" value="BTK-BINDING PROTEIN-RELATED"/>
    <property type="match status" value="1"/>
</dbReference>
<dbReference type="EMBL" id="HG994584">
    <property type="protein sequence ID" value="CAF2943748.1"/>
    <property type="molecule type" value="Genomic_DNA"/>
</dbReference>
<feature type="compositionally biased region" description="Polar residues" evidence="2">
    <location>
        <begin position="627"/>
        <end position="637"/>
    </location>
</feature>
<evidence type="ECO:0000256" key="2">
    <source>
        <dbReference type="SAM" id="MobiDB-lite"/>
    </source>
</evidence>
<keyword evidence="1" id="KW-0677">Repeat</keyword>
<reference evidence="3" key="1">
    <citation type="submission" date="2021-02" db="EMBL/GenBank/DDBJ databases">
        <authorList>
            <person name="Bekaert M."/>
        </authorList>
    </citation>
    <scope>NUCLEOTIDE SEQUENCE</scope>
    <source>
        <strain evidence="3">IoA-00</strain>
    </source>
</reference>
<dbReference type="Pfam" id="PF00415">
    <property type="entry name" value="RCC1"/>
    <property type="match status" value="1"/>
</dbReference>
<dbReference type="InterPro" id="IPR009091">
    <property type="entry name" value="RCC1/BLIP-II"/>
</dbReference>
<keyword evidence="4" id="KW-1185">Reference proteome</keyword>
<evidence type="ECO:0000313" key="3">
    <source>
        <dbReference type="EMBL" id="CAF2943748.1"/>
    </source>
</evidence>
<name>A0A7R8CVC6_LEPSM</name>
<gene>
    <name evidence="3" type="ORF">LSAA_9576</name>
</gene>
<dbReference type="SUPFAM" id="SSF48403">
    <property type="entry name" value="Ankyrin repeat"/>
    <property type="match status" value="1"/>
</dbReference>
<dbReference type="Gene3D" id="3.30.710.10">
    <property type="entry name" value="Potassium Channel Kv1.1, Chain A"/>
    <property type="match status" value="1"/>
</dbReference>
<dbReference type="InterPro" id="IPR051625">
    <property type="entry name" value="Signaling_Regulatory_Domain"/>
</dbReference>
<accession>A0A7R8CVC6</accession>
<dbReference type="AlphaFoldDB" id="A0A7R8CVC6"/>
<evidence type="ECO:0000256" key="1">
    <source>
        <dbReference type="ARBA" id="ARBA00022737"/>
    </source>
</evidence>
<dbReference type="SUPFAM" id="SSF54695">
    <property type="entry name" value="POZ domain"/>
    <property type="match status" value="1"/>
</dbReference>
<dbReference type="Pfam" id="PF12796">
    <property type="entry name" value="Ank_2"/>
    <property type="match status" value="1"/>
</dbReference>
<dbReference type="SMART" id="SM00225">
    <property type="entry name" value="BTB"/>
    <property type="match status" value="1"/>
</dbReference>
<protein>
    <submittedName>
        <fullName evidence="3">(salmon louse) hypothetical protein</fullName>
    </submittedName>
</protein>
<dbReference type="OrthoDB" id="6382283at2759"/>
<dbReference type="InterPro" id="IPR011333">
    <property type="entry name" value="SKP1/BTB/POZ_sf"/>
</dbReference>
<dbReference type="Pfam" id="PF00651">
    <property type="entry name" value="BTB"/>
    <property type="match status" value="1"/>
</dbReference>
<dbReference type="InterPro" id="IPR002110">
    <property type="entry name" value="Ankyrin_rpt"/>
</dbReference>
<dbReference type="Proteomes" id="UP000675881">
    <property type="component" value="Chromosome 5"/>
</dbReference>